<organism evidence="2 3">
    <name type="scientific">Amphritea pacifica</name>
    <dbReference type="NCBI Taxonomy" id="2811233"/>
    <lineage>
        <taxon>Bacteria</taxon>
        <taxon>Pseudomonadati</taxon>
        <taxon>Pseudomonadota</taxon>
        <taxon>Gammaproteobacteria</taxon>
        <taxon>Oceanospirillales</taxon>
        <taxon>Oceanospirillaceae</taxon>
        <taxon>Amphritea</taxon>
    </lineage>
</organism>
<feature type="chain" id="PRO_5046620977" description="Sel1 repeat family protein" evidence="1">
    <location>
        <begin position="26"/>
        <end position="183"/>
    </location>
</feature>
<keyword evidence="3" id="KW-1185">Reference proteome</keyword>
<keyword evidence="1" id="KW-0732">Signal</keyword>
<evidence type="ECO:0008006" key="4">
    <source>
        <dbReference type="Google" id="ProtNLM"/>
    </source>
</evidence>
<evidence type="ECO:0000256" key="1">
    <source>
        <dbReference type="SAM" id="SignalP"/>
    </source>
</evidence>
<evidence type="ECO:0000313" key="2">
    <source>
        <dbReference type="EMBL" id="MBN0989638.1"/>
    </source>
</evidence>
<proteinExistence type="predicted"/>
<reference evidence="2 3" key="1">
    <citation type="submission" date="2021-02" db="EMBL/GenBank/DDBJ databases">
        <title>A novel species of genus Amphritea isolated from a fishpond in China.</title>
        <authorList>
            <person name="Lu H."/>
        </authorList>
    </citation>
    <scope>NUCLEOTIDE SEQUENCE [LARGE SCALE GENOMIC DNA]</scope>
    <source>
        <strain evidence="2 3">RP18W</strain>
    </source>
</reference>
<gene>
    <name evidence="2" type="ORF">JW498_19910</name>
</gene>
<protein>
    <recommendedName>
        <fullName evidence="4">Sel1 repeat family protein</fullName>
    </recommendedName>
</protein>
<dbReference type="RefSeq" id="WP_205214415.1">
    <property type="nucleotide sequence ID" value="NZ_JAFFZP010000047.1"/>
</dbReference>
<dbReference type="EMBL" id="JAFFZP010000047">
    <property type="protein sequence ID" value="MBN0989638.1"/>
    <property type="molecule type" value="Genomic_DNA"/>
</dbReference>
<feature type="signal peptide" evidence="1">
    <location>
        <begin position="1"/>
        <end position="25"/>
    </location>
</feature>
<evidence type="ECO:0000313" key="3">
    <source>
        <dbReference type="Proteomes" id="UP000760472"/>
    </source>
</evidence>
<comment type="caution">
    <text evidence="2">The sequence shown here is derived from an EMBL/GenBank/DDBJ whole genome shotgun (WGS) entry which is preliminary data.</text>
</comment>
<dbReference type="Proteomes" id="UP000760472">
    <property type="component" value="Unassembled WGS sequence"/>
</dbReference>
<sequence length="183" mass="21864">MVKKTIKDKLLLVTFFFLVSNNSTAFELLNEGRLVREIISDEYKSKYVFLDLKDIYNLADCKEYNYQCVSDRLSVSIMYMEFDNPESMALSISNIRFAVDYYKDNMEICPDYLDYSLARFYINSKNKYNSRFTSEEFSIWILSRLNKYLNENDSDRVDYKYCAENSTSIRKSIRELYCTNFEC</sequence>
<accession>A0ABS2WDF2</accession>
<name>A0ABS2WDF2_9GAMM</name>